<dbReference type="RefSeq" id="WP_011640605.1">
    <property type="nucleotide sequence ID" value="NC_008346.1"/>
</dbReference>
<dbReference type="EMBL" id="CP000448">
    <property type="protein sequence ID" value="ABI68502.1"/>
    <property type="molecule type" value="Genomic_DNA"/>
</dbReference>
<keyword evidence="5" id="KW-0472">Membrane</keyword>
<evidence type="ECO:0000256" key="5">
    <source>
        <dbReference type="ARBA" id="ARBA00023136"/>
    </source>
</evidence>
<feature type="domain" description="Spore germination protein N-terminal" evidence="10">
    <location>
        <begin position="24"/>
        <end position="207"/>
    </location>
</feature>
<evidence type="ECO:0000256" key="7">
    <source>
        <dbReference type="ARBA" id="ARBA00023288"/>
    </source>
</evidence>
<gene>
    <name evidence="11" type="ordered locus">Swol_1193</name>
</gene>
<dbReference type="OrthoDB" id="9816067at2"/>
<evidence type="ECO:0000256" key="2">
    <source>
        <dbReference type="ARBA" id="ARBA00007886"/>
    </source>
</evidence>
<name>Q0AXQ2_SYNWW</name>
<dbReference type="STRING" id="335541.Swol_1193"/>
<dbReference type="PROSITE" id="PS51257">
    <property type="entry name" value="PROKAR_LIPOPROTEIN"/>
    <property type="match status" value="1"/>
</dbReference>
<dbReference type="PANTHER" id="PTHR35789">
    <property type="entry name" value="SPORE GERMINATION PROTEIN B3"/>
    <property type="match status" value="1"/>
</dbReference>
<comment type="similarity">
    <text evidence="2">Belongs to the GerABKC lipoprotein family.</text>
</comment>
<evidence type="ECO:0000313" key="11">
    <source>
        <dbReference type="EMBL" id="ABI68502.1"/>
    </source>
</evidence>
<dbReference type="AlphaFoldDB" id="Q0AXQ2"/>
<dbReference type="Pfam" id="PF05504">
    <property type="entry name" value="Spore_GerAC"/>
    <property type="match status" value="1"/>
</dbReference>
<evidence type="ECO:0000256" key="4">
    <source>
        <dbReference type="ARBA" id="ARBA00022729"/>
    </source>
</evidence>
<comment type="subcellular location">
    <subcellularLocation>
        <location evidence="1">Membrane</location>
        <topology evidence="1">Lipid-anchor</topology>
    </subcellularLocation>
</comment>
<feature type="domain" description="Spore germination GerAC-like C-terminal" evidence="9">
    <location>
        <begin position="227"/>
        <end position="382"/>
    </location>
</feature>
<dbReference type="Pfam" id="PF25198">
    <property type="entry name" value="Spore_GerAC_N"/>
    <property type="match status" value="1"/>
</dbReference>
<dbReference type="PANTHER" id="PTHR35789:SF1">
    <property type="entry name" value="SPORE GERMINATION PROTEIN B3"/>
    <property type="match status" value="1"/>
</dbReference>
<dbReference type="Proteomes" id="UP000001968">
    <property type="component" value="Chromosome"/>
</dbReference>
<dbReference type="NCBIfam" id="TIGR02887">
    <property type="entry name" value="spore_ger_x_C"/>
    <property type="match status" value="1"/>
</dbReference>
<accession>Q0AXQ2</accession>
<dbReference type="Gene3D" id="3.30.300.210">
    <property type="entry name" value="Nutrient germinant receptor protein C, domain 3"/>
    <property type="match status" value="1"/>
</dbReference>
<feature type="region of interest" description="Disordered" evidence="8">
    <location>
        <begin position="61"/>
        <end position="80"/>
    </location>
</feature>
<keyword evidence="12" id="KW-1185">Reference proteome</keyword>
<keyword evidence="6" id="KW-0564">Palmitate</keyword>
<evidence type="ECO:0000256" key="1">
    <source>
        <dbReference type="ARBA" id="ARBA00004635"/>
    </source>
</evidence>
<protein>
    <recommendedName>
        <fullName evidence="13">Ger(X)C family spore germination protein</fullName>
    </recommendedName>
</protein>
<dbReference type="InterPro" id="IPR057336">
    <property type="entry name" value="GerAC_N"/>
</dbReference>
<sequence>MKRKPGLVLILLIIIPVIISGCWDSIELNKLSIISGLGWDINAKTGKVTLTFQSIIPSEIKSAGGSSGDGGQKRGDPLHTIQLDSSTGSSAYDALNRYTQHSSRRTFYQHTQVYVFGRSAAEQGIYPFLDSIARNPINRPNVLMVVAEKKARDTLRVEDGMENIQAIGMAAQIKLSAEYSQYPVVTYLEFANRLISETTAPLAPMVGIIEQAGPEGDRVQKTRISATAVFKRDRMIGQLNEEESRGLLWAINKVKKGFIIIPGANLEIVSAKSKIIPELQDEKIKITITIDEESNLLEYDGHREISSNFLQELEKGQAREIESQVIAAVEKSRTLNADVFGFGEAVHRKYKKEWPVLKARWEEIYPYIEVVVKVKTHVNEIGEINKALIKD</sequence>
<dbReference type="KEGG" id="swo:Swol_1193"/>
<dbReference type="InterPro" id="IPR038501">
    <property type="entry name" value="Spore_GerAC_C_sf"/>
</dbReference>
<keyword evidence="3" id="KW-0309">Germination</keyword>
<evidence type="ECO:0000259" key="9">
    <source>
        <dbReference type="Pfam" id="PF05504"/>
    </source>
</evidence>
<evidence type="ECO:0008006" key="13">
    <source>
        <dbReference type="Google" id="ProtNLM"/>
    </source>
</evidence>
<evidence type="ECO:0000256" key="8">
    <source>
        <dbReference type="SAM" id="MobiDB-lite"/>
    </source>
</evidence>
<dbReference type="InterPro" id="IPR008844">
    <property type="entry name" value="Spore_GerAC-like"/>
</dbReference>
<dbReference type="GO" id="GO:0009847">
    <property type="term" value="P:spore germination"/>
    <property type="evidence" value="ECO:0007669"/>
    <property type="project" value="InterPro"/>
</dbReference>
<keyword evidence="4" id="KW-0732">Signal</keyword>
<dbReference type="GO" id="GO:0016020">
    <property type="term" value="C:membrane"/>
    <property type="evidence" value="ECO:0007669"/>
    <property type="project" value="UniProtKB-SubCell"/>
</dbReference>
<reference evidence="12" key="1">
    <citation type="journal article" date="2010" name="Environ. Microbiol.">
        <title>The genome of Syntrophomonas wolfei: new insights into syntrophic metabolism and biohydrogen production.</title>
        <authorList>
            <person name="Sieber J.R."/>
            <person name="Sims D.R."/>
            <person name="Han C."/>
            <person name="Kim E."/>
            <person name="Lykidis A."/>
            <person name="Lapidus A.L."/>
            <person name="McDonnald E."/>
            <person name="Rohlin L."/>
            <person name="Culley D.E."/>
            <person name="Gunsalus R."/>
            <person name="McInerney M.J."/>
        </authorList>
    </citation>
    <scope>NUCLEOTIDE SEQUENCE [LARGE SCALE GENOMIC DNA]</scope>
    <source>
        <strain evidence="12">DSM 2245B / Goettingen</strain>
    </source>
</reference>
<dbReference type="eggNOG" id="ENOG502Z9N7">
    <property type="taxonomic scope" value="Bacteria"/>
</dbReference>
<keyword evidence="7" id="KW-0449">Lipoprotein</keyword>
<evidence type="ECO:0000256" key="6">
    <source>
        <dbReference type="ARBA" id="ARBA00023139"/>
    </source>
</evidence>
<dbReference type="HOGENOM" id="CLU_051140_0_0_9"/>
<dbReference type="InterPro" id="IPR046953">
    <property type="entry name" value="Spore_GerAC-like_C"/>
</dbReference>
<proteinExistence type="inferred from homology"/>
<evidence type="ECO:0000313" key="12">
    <source>
        <dbReference type="Proteomes" id="UP000001968"/>
    </source>
</evidence>
<evidence type="ECO:0000256" key="3">
    <source>
        <dbReference type="ARBA" id="ARBA00022544"/>
    </source>
</evidence>
<evidence type="ECO:0000259" key="10">
    <source>
        <dbReference type="Pfam" id="PF25198"/>
    </source>
</evidence>
<organism evidence="11 12">
    <name type="scientific">Syntrophomonas wolfei subsp. wolfei (strain DSM 2245B / Goettingen)</name>
    <dbReference type="NCBI Taxonomy" id="335541"/>
    <lineage>
        <taxon>Bacteria</taxon>
        <taxon>Bacillati</taxon>
        <taxon>Bacillota</taxon>
        <taxon>Clostridia</taxon>
        <taxon>Eubacteriales</taxon>
        <taxon>Syntrophomonadaceae</taxon>
        <taxon>Syntrophomonas</taxon>
    </lineage>
</organism>